<reference evidence="4" key="1">
    <citation type="submission" date="2017-09" db="EMBL/GenBank/DDBJ databases">
        <title>Depth-based differentiation of microbial function through sediment-hosted aquifers and enrichment of novel symbionts in the deep terrestrial subsurface.</title>
        <authorList>
            <person name="Probst A.J."/>
            <person name="Ladd B."/>
            <person name="Jarett J.K."/>
            <person name="Geller-Mcgrath D.E."/>
            <person name="Sieber C.M.K."/>
            <person name="Emerson J.B."/>
            <person name="Anantharaman K."/>
            <person name="Thomas B.C."/>
            <person name="Malmstrom R."/>
            <person name="Stieglmeier M."/>
            <person name="Klingl A."/>
            <person name="Woyke T."/>
            <person name="Ryan C.M."/>
            <person name="Banfield J.F."/>
        </authorList>
    </citation>
    <scope>NUCLEOTIDE SEQUENCE [LARGE SCALE GENOMIC DNA]</scope>
</reference>
<feature type="domain" description="RRM" evidence="2">
    <location>
        <begin position="3"/>
        <end position="81"/>
    </location>
</feature>
<dbReference type="Proteomes" id="UP000230340">
    <property type="component" value="Unassembled WGS sequence"/>
</dbReference>
<dbReference type="Gene3D" id="3.30.70.330">
    <property type="match status" value="1"/>
</dbReference>
<dbReference type="CDD" id="cd21608">
    <property type="entry name" value="RRM2_NsCP33_like"/>
    <property type="match status" value="1"/>
</dbReference>
<dbReference type="InterPro" id="IPR035979">
    <property type="entry name" value="RBD_domain_sf"/>
</dbReference>
<keyword evidence="1" id="KW-0694">RNA-binding</keyword>
<dbReference type="EMBL" id="PEYT01000001">
    <property type="protein sequence ID" value="PIS23447.1"/>
    <property type="molecule type" value="Genomic_DNA"/>
</dbReference>
<sequence>MSKKLYVGNLPFRFTNEDIKTTFAEVGNVVDAVVITDKMTKRSRGFGFVEFSTEEEAQKALADFNGKDLEGRKLVVDMARERQA</sequence>
<dbReference type="InterPro" id="IPR000504">
    <property type="entry name" value="RRM_dom"/>
</dbReference>
<dbReference type="InterPro" id="IPR012677">
    <property type="entry name" value="Nucleotide-bd_a/b_plait_sf"/>
</dbReference>
<dbReference type="Pfam" id="PF00076">
    <property type="entry name" value="RRM_1"/>
    <property type="match status" value="1"/>
</dbReference>
<proteinExistence type="predicted"/>
<protein>
    <submittedName>
        <fullName evidence="3">RNA-binding protein</fullName>
    </submittedName>
</protein>
<evidence type="ECO:0000256" key="1">
    <source>
        <dbReference type="ARBA" id="ARBA00022884"/>
    </source>
</evidence>
<comment type="caution">
    <text evidence="3">The sequence shown here is derived from an EMBL/GenBank/DDBJ whole genome shotgun (WGS) entry which is preliminary data.</text>
</comment>
<dbReference type="PANTHER" id="PTHR15241:SF304">
    <property type="entry name" value="RRM DOMAIN-CONTAINING PROTEIN"/>
    <property type="match status" value="1"/>
</dbReference>
<organism evidence="3 4">
    <name type="scientific">candidate division WWE3 bacterium CG08_land_8_20_14_0_20_40_13</name>
    <dbReference type="NCBI Taxonomy" id="1975084"/>
    <lineage>
        <taxon>Bacteria</taxon>
        <taxon>Katanobacteria</taxon>
    </lineage>
</organism>
<dbReference type="PROSITE" id="PS50102">
    <property type="entry name" value="RRM"/>
    <property type="match status" value="1"/>
</dbReference>
<dbReference type="SUPFAM" id="SSF54928">
    <property type="entry name" value="RNA-binding domain, RBD"/>
    <property type="match status" value="1"/>
</dbReference>
<evidence type="ECO:0000313" key="4">
    <source>
        <dbReference type="Proteomes" id="UP000230340"/>
    </source>
</evidence>
<dbReference type="AlphaFoldDB" id="A0A2H0XET4"/>
<accession>A0A2H0XET4</accession>
<evidence type="ECO:0000313" key="3">
    <source>
        <dbReference type="EMBL" id="PIS23447.1"/>
    </source>
</evidence>
<dbReference type="PANTHER" id="PTHR15241">
    <property type="entry name" value="TRANSFORMER-2-RELATED"/>
    <property type="match status" value="1"/>
</dbReference>
<gene>
    <name evidence="3" type="ORF">COT49_00030</name>
</gene>
<dbReference type="GO" id="GO:0003723">
    <property type="term" value="F:RNA binding"/>
    <property type="evidence" value="ECO:0007669"/>
    <property type="project" value="UniProtKB-KW"/>
</dbReference>
<dbReference type="InterPro" id="IPR048289">
    <property type="entry name" value="RRM2_NsCP33-like"/>
</dbReference>
<evidence type="ECO:0000259" key="2">
    <source>
        <dbReference type="PROSITE" id="PS50102"/>
    </source>
</evidence>
<name>A0A2H0XET4_UNCKA</name>
<dbReference type="SMART" id="SM00360">
    <property type="entry name" value="RRM"/>
    <property type="match status" value="1"/>
</dbReference>